<dbReference type="PANTHER" id="PTHR43968">
    <property type="match status" value="1"/>
</dbReference>
<dbReference type="PROSITE" id="PS50404">
    <property type="entry name" value="GST_NTER"/>
    <property type="match status" value="1"/>
</dbReference>
<proteinExistence type="predicted"/>
<dbReference type="PANTHER" id="PTHR43968:SF6">
    <property type="entry name" value="GLUTATHIONE S-TRANSFERASE OMEGA"/>
    <property type="match status" value="1"/>
</dbReference>
<dbReference type="Gene3D" id="3.40.30.10">
    <property type="entry name" value="Glutaredoxin"/>
    <property type="match status" value="1"/>
</dbReference>
<dbReference type="Pfam" id="PF02798">
    <property type="entry name" value="GST_N"/>
    <property type="match status" value="1"/>
</dbReference>
<evidence type="ECO:0000313" key="3">
    <source>
        <dbReference type="EMBL" id="GLQ87732.1"/>
    </source>
</evidence>
<dbReference type="SUPFAM" id="SSF47616">
    <property type="entry name" value="GST C-terminal domain-like"/>
    <property type="match status" value="1"/>
</dbReference>
<dbReference type="SFLD" id="SFLDS00019">
    <property type="entry name" value="Glutathione_Transferase_(cytos"/>
    <property type="match status" value="1"/>
</dbReference>
<dbReference type="CDD" id="cd00299">
    <property type="entry name" value="GST_C_family"/>
    <property type="match status" value="1"/>
</dbReference>
<organism evidence="3 4">
    <name type="scientific">Dyella flagellata</name>
    <dbReference type="NCBI Taxonomy" id="1867833"/>
    <lineage>
        <taxon>Bacteria</taxon>
        <taxon>Pseudomonadati</taxon>
        <taxon>Pseudomonadota</taxon>
        <taxon>Gammaproteobacteria</taxon>
        <taxon>Lysobacterales</taxon>
        <taxon>Rhodanobacteraceae</taxon>
        <taxon>Dyella</taxon>
    </lineage>
</organism>
<reference evidence="4" key="1">
    <citation type="journal article" date="2019" name="Int. J. Syst. Evol. Microbiol.">
        <title>The Global Catalogue of Microorganisms (GCM) 10K type strain sequencing project: providing services to taxonomists for standard genome sequencing and annotation.</title>
        <authorList>
            <consortium name="The Broad Institute Genomics Platform"/>
            <consortium name="The Broad Institute Genome Sequencing Center for Infectious Disease"/>
            <person name="Wu L."/>
            <person name="Ma J."/>
        </authorList>
    </citation>
    <scope>NUCLEOTIDE SEQUENCE [LARGE SCALE GENOMIC DNA]</scope>
    <source>
        <strain evidence="4">NBRC 111981</strain>
    </source>
</reference>
<dbReference type="InterPro" id="IPR010987">
    <property type="entry name" value="Glutathione-S-Trfase_C-like"/>
</dbReference>
<dbReference type="InterPro" id="IPR004045">
    <property type="entry name" value="Glutathione_S-Trfase_N"/>
</dbReference>
<evidence type="ECO:0000259" key="1">
    <source>
        <dbReference type="PROSITE" id="PS50404"/>
    </source>
</evidence>
<comment type="caution">
    <text evidence="3">The sequence shown here is derived from an EMBL/GenBank/DDBJ whole genome shotgun (WGS) entry which is preliminary data.</text>
</comment>
<feature type="domain" description="GST N-terminal" evidence="1">
    <location>
        <begin position="1"/>
        <end position="79"/>
    </location>
</feature>
<sequence>MSVKLYGMAGSPNVRGAMLGLAEKGVDYELVTVLPPFKDAEHLARNPFGRIPAFEHDGFMLYETQAILRYVDQTFSGPVLRPSDAREVARMNQILGIIDCYLFKSWSCDIGFERIIAPNYFGRPSKLETIEAAIPMARCCAEALEDLISAPYLTGETYSLADIRLMPHFDWLRQTPEGEAILADKSKLGQWFRNVSDRPIVKQVLLQ</sequence>
<keyword evidence="4" id="KW-1185">Reference proteome</keyword>
<dbReference type="EMBL" id="BSOA01000012">
    <property type="protein sequence ID" value="GLQ87732.1"/>
    <property type="molecule type" value="Genomic_DNA"/>
</dbReference>
<dbReference type="Gene3D" id="1.20.1050.10">
    <property type="match status" value="1"/>
</dbReference>
<accession>A0ABQ5X8Y2</accession>
<dbReference type="InterPro" id="IPR036249">
    <property type="entry name" value="Thioredoxin-like_sf"/>
</dbReference>
<dbReference type="InterPro" id="IPR050983">
    <property type="entry name" value="GST_Omega/HSP26"/>
</dbReference>
<dbReference type="RefSeq" id="WP_284331180.1">
    <property type="nucleotide sequence ID" value="NZ_BSOA01000012.1"/>
</dbReference>
<dbReference type="InterPro" id="IPR036282">
    <property type="entry name" value="Glutathione-S-Trfase_C_sf"/>
</dbReference>
<dbReference type="SFLD" id="SFLDG00358">
    <property type="entry name" value="Main_(cytGST)"/>
    <property type="match status" value="1"/>
</dbReference>
<protein>
    <submittedName>
        <fullName evidence="3">Glutathione S-transferase</fullName>
    </submittedName>
</protein>
<feature type="domain" description="GST C-terminal" evidence="2">
    <location>
        <begin position="84"/>
        <end position="207"/>
    </location>
</feature>
<evidence type="ECO:0000259" key="2">
    <source>
        <dbReference type="PROSITE" id="PS50405"/>
    </source>
</evidence>
<dbReference type="Pfam" id="PF13410">
    <property type="entry name" value="GST_C_2"/>
    <property type="match status" value="1"/>
</dbReference>
<evidence type="ECO:0000313" key="4">
    <source>
        <dbReference type="Proteomes" id="UP001156627"/>
    </source>
</evidence>
<gene>
    <name evidence="3" type="primary">gst5</name>
    <name evidence="3" type="ORF">GCM10007898_13000</name>
</gene>
<dbReference type="SUPFAM" id="SSF52833">
    <property type="entry name" value="Thioredoxin-like"/>
    <property type="match status" value="1"/>
</dbReference>
<dbReference type="Proteomes" id="UP001156627">
    <property type="component" value="Unassembled WGS sequence"/>
</dbReference>
<dbReference type="PROSITE" id="PS50405">
    <property type="entry name" value="GST_CTER"/>
    <property type="match status" value="1"/>
</dbReference>
<name>A0ABQ5X8Y2_9GAMM</name>
<dbReference type="InterPro" id="IPR040079">
    <property type="entry name" value="Glutathione_S-Trfase"/>
</dbReference>